<dbReference type="Proteomes" id="UP000543804">
    <property type="component" value="Unassembled WGS sequence"/>
</dbReference>
<dbReference type="InterPro" id="IPR051796">
    <property type="entry name" value="ISF_SsuE-like"/>
</dbReference>
<dbReference type="Pfam" id="PF03358">
    <property type="entry name" value="FMN_red"/>
    <property type="match status" value="1"/>
</dbReference>
<evidence type="ECO:0000256" key="2">
    <source>
        <dbReference type="ARBA" id="ARBA00022643"/>
    </source>
</evidence>
<dbReference type="Gene3D" id="3.40.50.360">
    <property type="match status" value="1"/>
</dbReference>
<dbReference type="AlphaFoldDB" id="A0A848B1T5"/>
<evidence type="ECO:0000313" key="4">
    <source>
        <dbReference type="EMBL" id="NMD98189.1"/>
    </source>
</evidence>
<feature type="domain" description="NADPH-dependent FMN reductase-like" evidence="3">
    <location>
        <begin position="1"/>
        <end position="133"/>
    </location>
</feature>
<keyword evidence="2" id="KW-0288">FMN</keyword>
<comment type="caution">
    <text evidence="4">The sequence shown here is derived from an EMBL/GenBank/DDBJ whole genome shotgun (WGS) entry which is preliminary data.</text>
</comment>
<reference evidence="4 5" key="1">
    <citation type="submission" date="2020-04" db="EMBL/GenBank/DDBJ databases">
        <authorList>
            <person name="Hitch T.C.A."/>
            <person name="Wylensek D."/>
            <person name="Clavel T."/>
        </authorList>
    </citation>
    <scope>NUCLEOTIDE SEQUENCE [LARGE SCALE GENOMIC DNA]</scope>
    <source>
        <strain evidence="4 5">PG-130-P53-12</strain>
    </source>
</reference>
<dbReference type="InterPro" id="IPR029039">
    <property type="entry name" value="Flavoprotein-like_sf"/>
</dbReference>
<dbReference type="RefSeq" id="WP_019542419.1">
    <property type="nucleotide sequence ID" value="NZ_JABAFA010000002.1"/>
</dbReference>
<accession>A0A848B1T5</accession>
<keyword evidence="5" id="KW-1185">Reference proteome</keyword>
<dbReference type="PANTHER" id="PTHR43278:SF4">
    <property type="entry name" value="NAD(P)H-DEPENDENT FMN-CONTAINING OXIDOREDUCTASE YWQN-RELATED"/>
    <property type="match status" value="1"/>
</dbReference>
<gene>
    <name evidence="4" type="ORF">HF878_01630</name>
</gene>
<evidence type="ECO:0000256" key="1">
    <source>
        <dbReference type="ARBA" id="ARBA00022630"/>
    </source>
</evidence>
<dbReference type="SUPFAM" id="SSF52218">
    <property type="entry name" value="Flavoproteins"/>
    <property type="match status" value="1"/>
</dbReference>
<dbReference type="GO" id="GO:0016491">
    <property type="term" value="F:oxidoreductase activity"/>
    <property type="evidence" value="ECO:0007669"/>
    <property type="project" value="InterPro"/>
</dbReference>
<keyword evidence="1" id="KW-0285">Flavoprotein</keyword>
<dbReference type="EMBL" id="JABAFA010000002">
    <property type="protein sequence ID" value="NMD98189.1"/>
    <property type="molecule type" value="Genomic_DNA"/>
</dbReference>
<evidence type="ECO:0000313" key="5">
    <source>
        <dbReference type="Proteomes" id="UP000543804"/>
    </source>
</evidence>
<evidence type="ECO:0000259" key="3">
    <source>
        <dbReference type="Pfam" id="PF03358"/>
    </source>
</evidence>
<protein>
    <submittedName>
        <fullName evidence="4">Flavodoxin family protein</fullName>
    </submittedName>
</protein>
<sequence length="187" mass="20191">MKVLLLNGSRREKGCTYTALSIVAEALGKHGIDTEIIHALPTDDAVSEVAEKLKTADGVVFGSPVYWASPSGEMLYFLDRLAGKAGALLAHKAGACVTSARRAGTTATLDVLNKYVAYHQMVGVNANYWPMVHGSTPDDVRRDEEGVQIMRTLGENMAWVLQCLEAGKKAGIEPPAAEKKVFTNFIR</sequence>
<proteinExistence type="predicted"/>
<organism evidence="4 5">
    <name type="scientific">Selenomonas bovis</name>
    <dbReference type="NCBI Taxonomy" id="416586"/>
    <lineage>
        <taxon>Bacteria</taxon>
        <taxon>Bacillati</taxon>
        <taxon>Bacillota</taxon>
        <taxon>Negativicutes</taxon>
        <taxon>Selenomonadales</taxon>
        <taxon>Selenomonadaceae</taxon>
        <taxon>Selenomonas</taxon>
    </lineage>
</organism>
<dbReference type="PANTHER" id="PTHR43278">
    <property type="entry name" value="NAD(P)H-DEPENDENT FMN-CONTAINING OXIDOREDUCTASE YWQN-RELATED"/>
    <property type="match status" value="1"/>
</dbReference>
<dbReference type="InterPro" id="IPR005025">
    <property type="entry name" value="FMN_Rdtase-like_dom"/>
</dbReference>
<name>A0A848B1T5_9FIRM</name>